<keyword evidence="2" id="KW-1185">Reference proteome</keyword>
<evidence type="ECO:0000313" key="1">
    <source>
        <dbReference type="EMBL" id="BAY55699.1"/>
    </source>
</evidence>
<organism evidence="1 2">
    <name type="scientific">Leptolyngbya boryana NIES-2135</name>
    <dbReference type="NCBI Taxonomy" id="1973484"/>
    <lineage>
        <taxon>Bacteria</taxon>
        <taxon>Bacillati</taxon>
        <taxon>Cyanobacteriota</taxon>
        <taxon>Cyanophyceae</taxon>
        <taxon>Leptolyngbyales</taxon>
        <taxon>Leptolyngbyaceae</taxon>
        <taxon>Leptolyngbya group</taxon>
        <taxon>Leptolyngbya</taxon>
    </lineage>
</organism>
<protein>
    <submittedName>
        <fullName evidence="1">Uncharacterized protein</fullName>
    </submittedName>
</protein>
<dbReference type="EMBL" id="AP018203">
    <property type="protein sequence ID" value="BAY55699.1"/>
    <property type="molecule type" value="Genomic_DNA"/>
</dbReference>
<proteinExistence type="predicted"/>
<accession>A0A1Z4JG15</accession>
<sequence length="472" mass="54932">MGKTFVVIDGYTLAIAQNDSDVLFSGRHSRRALTRYDDSALIEFLAHHAQNESFWQCFQAHEIYENECDFSELSGANHFLIRDSQQLIRDHSWKLPQTYQNWAIWELIDQLQGQSCNEPICLWHPGSFYRMYCIPYRTAFKIMQVARNWACLPAVEGIEVLDEIQWNVRFASSASSDQPLLIPQILDELEETASLYLLLFEDQARLYTPNQVEGIRYELLNQMSIANLLDRELFTEILDCLATYPNLQRCVIQAEKLWRYLDCASVRQDKDSLSLDWMFFDPPYPEPGFHKLCLQQLKQAKLQYPHTIPFEAYGKQYRLVTGRVYHHAMTLLTVLEIETPADAIALFANVNEPTYLELVAWAALESCSSPIEAWEMVVDWRNREDELATLATDPSLPKAEFFLNCLSSHLARLWQNGDRSALRKGLQSLHYHFSKEICFLYCRGQMLLSGTLPFHYAEWFDGGFLRLYQSEH</sequence>
<evidence type="ECO:0000313" key="2">
    <source>
        <dbReference type="Proteomes" id="UP000217895"/>
    </source>
</evidence>
<gene>
    <name evidence="1" type="ORF">NIES2135_25230</name>
</gene>
<dbReference type="Proteomes" id="UP000217895">
    <property type="component" value="Chromosome"/>
</dbReference>
<dbReference type="AlphaFoldDB" id="A0A1Z4JG15"/>
<reference evidence="1 2" key="1">
    <citation type="submission" date="2017-06" db="EMBL/GenBank/DDBJ databases">
        <title>Genome sequencing of cyanobaciteial culture collection at National Institute for Environmental Studies (NIES).</title>
        <authorList>
            <person name="Hirose Y."/>
            <person name="Shimura Y."/>
            <person name="Fujisawa T."/>
            <person name="Nakamura Y."/>
            <person name="Kawachi M."/>
        </authorList>
    </citation>
    <scope>NUCLEOTIDE SEQUENCE [LARGE SCALE GENOMIC DNA]</scope>
    <source>
        <strain evidence="1 2">NIES-2135</strain>
    </source>
</reference>
<name>A0A1Z4JG15_LEPBY</name>